<evidence type="ECO:0008006" key="3">
    <source>
        <dbReference type="Google" id="ProtNLM"/>
    </source>
</evidence>
<dbReference type="InterPro" id="IPR018680">
    <property type="entry name" value="DUF2164"/>
</dbReference>
<dbReference type="RefSeq" id="WP_049663809.1">
    <property type="nucleotide sequence ID" value="NZ_JBIVOC010000011.1"/>
</dbReference>
<dbReference type="OrthoDB" id="573733at2"/>
<sequence>MFIRLTKEQQETIIADIQRFFYNNRDEDITEFEAERVLDFVKENIAPHIYNVAISDAKYVVERQYASIEDELAALERPIKIK</sequence>
<dbReference type="EMBL" id="LFXJ01000005">
    <property type="protein sequence ID" value="KMY31327.1"/>
    <property type="molecule type" value="Genomic_DNA"/>
</dbReference>
<name>A0A0K9FAS2_9BACI</name>
<gene>
    <name evidence="1" type="ORF">ACZ11_03435</name>
</gene>
<comment type="caution">
    <text evidence="1">The sequence shown here is derived from an EMBL/GenBank/DDBJ whole genome shotgun (WGS) entry which is preliminary data.</text>
</comment>
<dbReference type="Proteomes" id="UP000037326">
    <property type="component" value="Unassembled WGS sequence"/>
</dbReference>
<evidence type="ECO:0000313" key="2">
    <source>
        <dbReference type="Proteomes" id="UP000037326"/>
    </source>
</evidence>
<reference evidence="2" key="1">
    <citation type="submission" date="2015-07" db="EMBL/GenBank/DDBJ databases">
        <authorList>
            <consortium name="Consortium for Microbial Forensics and Genomics (microFORGE)"/>
            <person name="Knight B.M."/>
            <person name="Roberts D.P."/>
            <person name="Lin D."/>
            <person name="Hari K."/>
            <person name="Fletcher J."/>
            <person name="Melcher U."/>
            <person name="Blagden T."/>
            <person name="Winegar R.A."/>
        </authorList>
    </citation>
    <scope>NUCLEOTIDE SEQUENCE [LARGE SCALE GENOMIC DNA]</scope>
    <source>
        <strain evidence="2">DSM 23493</strain>
    </source>
</reference>
<dbReference type="AlphaFoldDB" id="A0A0K9FAS2"/>
<dbReference type="Pfam" id="PF09932">
    <property type="entry name" value="DUF2164"/>
    <property type="match status" value="1"/>
</dbReference>
<accession>A0A0K9FAS2</accession>
<proteinExistence type="predicted"/>
<dbReference type="PATRIC" id="fig|582475.4.peg.77"/>
<organism evidence="1 2">
    <name type="scientific">Lysinibacillus xylanilyticus</name>
    <dbReference type="NCBI Taxonomy" id="582475"/>
    <lineage>
        <taxon>Bacteria</taxon>
        <taxon>Bacillati</taxon>
        <taxon>Bacillota</taxon>
        <taxon>Bacilli</taxon>
        <taxon>Bacillales</taxon>
        <taxon>Bacillaceae</taxon>
        <taxon>Lysinibacillus</taxon>
    </lineage>
</organism>
<dbReference type="GeneID" id="96597369"/>
<protein>
    <recommendedName>
        <fullName evidence="3">DUF2164 domain-containing protein</fullName>
    </recommendedName>
</protein>
<evidence type="ECO:0000313" key="1">
    <source>
        <dbReference type="EMBL" id="KMY31327.1"/>
    </source>
</evidence>